<dbReference type="GO" id="GO:0005524">
    <property type="term" value="F:ATP binding"/>
    <property type="evidence" value="ECO:0007669"/>
    <property type="project" value="UniProtKB-KW"/>
</dbReference>
<dbReference type="Pfam" id="PF13173">
    <property type="entry name" value="AAA_14"/>
    <property type="match status" value="1"/>
</dbReference>
<feature type="domain" description="AAA" evidence="1">
    <location>
        <begin position="22"/>
        <end position="156"/>
    </location>
</feature>
<dbReference type="SUPFAM" id="SSF52540">
    <property type="entry name" value="P-loop containing nucleoside triphosphate hydrolases"/>
    <property type="match status" value="1"/>
</dbReference>
<comment type="caution">
    <text evidence="3">The sequence shown here is derived from an EMBL/GenBank/DDBJ whole genome shotgun (WGS) entry which is preliminary data.</text>
</comment>
<keyword evidence="3" id="KW-0067">ATP-binding</keyword>
<feature type="domain" description="DUF4143" evidence="2">
    <location>
        <begin position="228"/>
        <end position="390"/>
    </location>
</feature>
<dbReference type="PANTHER" id="PTHR33295:SF7">
    <property type="entry name" value="ATPASE"/>
    <property type="match status" value="1"/>
</dbReference>
<accession>A0A9D9I2I0</accession>
<sequence length="452" mass="52363">MKRQLKRKIDSYLMEWKNNPDRKPLIVKGARQVGKTHSVEWFAKHNYSSVIEINFVEQKKYRDIFNDGFEVDTILKNVSLLNPDFMFIPGETIFFFDELQACPNCATSLKFFKLDGRFDVICSGSLMGINYKEIEANSVGYKDDYEMYSMDFEEFLWANGYPSGFVEELYSHMHGLEPFSDLQMNVLLDLFRDYVIIGGMPEVVDTYIKNKNFSGTLAIQKQLLKDYEEDITKYVDGLDKAKVKAVYNHISTFLAKENKRFQITKIAKNARNRDYIGCVEWLADAGIINICYCMNQPELPLTGNYDPKLYKVYFKDTGLLIASLDEEAQEDLRANKNLGTYKGAIYENIVGDMLVKQGYRLFYYSSDKPSVEMDFFVRDADSLVPVEVKAKDGSTASLDRLIEDGKYQDVKYGIKLGYKNIGFNGRFYTFPYFLTFLLKRFLADHHKCDKSL</sequence>
<keyword evidence="3" id="KW-0547">Nucleotide-binding</keyword>
<dbReference type="InterPro" id="IPR041682">
    <property type="entry name" value="AAA_14"/>
</dbReference>
<evidence type="ECO:0000259" key="1">
    <source>
        <dbReference type="Pfam" id="PF13173"/>
    </source>
</evidence>
<protein>
    <submittedName>
        <fullName evidence="3">ATP-binding protein</fullName>
    </submittedName>
</protein>
<dbReference type="EMBL" id="JADIME010000006">
    <property type="protein sequence ID" value="MBO8464455.1"/>
    <property type="molecule type" value="Genomic_DNA"/>
</dbReference>
<dbReference type="AlphaFoldDB" id="A0A9D9I2I0"/>
<organism evidence="3 4">
    <name type="scientific">Candidatus Merdivivens pullistercoris</name>
    <dbReference type="NCBI Taxonomy" id="2840873"/>
    <lineage>
        <taxon>Bacteria</taxon>
        <taxon>Pseudomonadati</taxon>
        <taxon>Bacteroidota</taxon>
        <taxon>Bacteroidia</taxon>
        <taxon>Bacteroidales</taxon>
        <taxon>Muribaculaceae</taxon>
        <taxon>Muribaculaceae incertae sedis</taxon>
        <taxon>Candidatus Merdivivens</taxon>
    </lineage>
</organism>
<dbReference type="Proteomes" id="UP000823597">
    <property type="component" value="Unassembled WGS sequence"/>
</dbReference>
<reference evidence="3" key="1">
    <citation type="submission" date="2020-10" db="EMBL/GenBank/DDBJ databases">
        <authorList>
            <person name="Gilroy R."/>
        </authorList>
    </citation>
    <scope>NUCLEOTIDE SEQUENCE</scope>
    <source>
        <strain evidence="3">10037</strain>
    </source>
</reference>
<reference evidence="3" key="2">
    <citation type="journal article" date="2021" name="PeerJ">
        <title>Extensive microbial diversity within the chicken gut microbiome revealed by metagenomics and culture.</title>
        <authorList>
            <person name="Gilroy R."/>
            <person name="Ravi A."/>
            <person name="Getino M."/>
            <person name="Pursley I."/>
            <person name="Horton D.L."/>
            <person name="Alikhan N.F."/>
            <person name="Baker D."/>
            <person name="Gharbi K."/>
            <person name="Hall N."/>
            <person name="Watson M."/>
            <person name="Adriaenssens E.M."/>
            <person name="Foster-Nyarko E."/>
            <person name="Jarju S."/>
            <person name="Secka A."/>
            <person name="Antonio M."/>
            <person name="Oren A."/>
            <person name="Chaudhuri R.R."/>
            <person name="La Ragione R."/>
            <person name="Hildebrand F."/>
            <person name="Pallen M.J."/>
        </authorList>
    </citation>
    <scope>NUCLEOTIDE SEQUENCE</scope>
    <source>
        <strain evidence="3">10037</strain>
    </source>
</reference>
<proteinExistence type="predicted"/>
<dbReference type="InterPro" id="IPR025420">
    <property type="entry name" value="DUF4143"/>
</dbReference>
<evidence type="ECO:0000259" key="2">
    <source>
        <dbReference type="Pfam" id="PF13635"/>
    </source>
</evidence>
<evidence type="ECO:0000313" key="4">
    <source>
        <dbReference type="Proteomes" id="UP000823597"/>
    </source>
</evidence>
<name>A0A9D9I2I0_9BACT</name>
<evidence type="ECO:0000313" key="3">
    <source>
        <dbReference type="EMBL" id="MBO8464455.1"/>
    </source>
</evidence>
<dbReference type="Pfam" id="PF13635">
    <property type="entry name" value="DUF4143"/>
    <property type="match status" value="1"/>
</dbReference>
<gene>
    <name evidence="3" type="ORF">IAB93_00485</name>
</gene>
<dbReference type="PANTHER" id="PTHR33295">
    <property type="entry name" value="ATPASE"/>
    <property type="match status" value="1"/>
</dbReference>
<dbReference type="InterPro" id="IPR027417">
    <property type="entry name" value="P-loop_NTPase"/>
</dbReference>